<evidence type="ECO:0000313" key="3">
    <source>
        <dbReference type="Proteomes" id="UP000026960"/>
    </source>
</evidence>
<evidence type="ECO:0000256" key="1">
    <source>
        <dbReference type="SAM" id="MobiDB-lite"/>
    </source>
</evidence>
<dbReference type="HOGENOM" id="CLU_2295995_0_0_1"/>
<protein>
    <submittedName>
        <fullName evidence="2">Uncharacterized protein</fullName>
    </submittedName>
</protein>
<dbReference type="PaxDb" id="65489-OBART12G09430.1"/>
<dbReference type="AlphaFoldDB" id="A0A0D3HTL3"/>
<dbReference type="Gramene" id="OBART12G09430.1">
    <property type="protein sequence ID" value="OBART12G09430.1"/>
    <property type="gene ID" value="OBART12G09430"/>
</dbReference>
<dbReference type="EnsemblPlants" id="OBART12G09430.1">
    <property type="protein sequence ID" value="OBART12G09430.1"/>
    <property type="gene ID" value="OBART12G09430"/>
</dbReference>
<accession>A0A0D3HTL3</accession>
<reference evidence="2" key="2">
    <citation type="submission" date="2015-03" db="UniProtKB">
        <authorList>
            <consortium name="EnsemblPlants"/>
        </authorList>
    </citation>
    <scope>IDENTIFICATION</scope>
</reference>
<sequence length="101" mass="11083">MLALAHSSPPHLAPLPIAPTRPSVVSPPHAISAEARRGAKEVLGLMEGELFRSSGEDQDTIHVLDRSQIGGHQVQLSWSLRLIRTSRFMYKFRSNCLAVDA</sequence>
<evidence type="ECO:0000313" key="2">
    <source>
        <dbReference type="EnsemblPlants" id="OBART12G09430.1"/>
    </source>
</evidence>
<keyword evidence="3" id="KW-1185">Reference proteome</keyword>
<feature type="region of interest" description="Disordered" evidence="1">
    <location>
        <begin position="1"/>
        <end position="22"/>
    </location>
</feature>
<organism evidence="2">
    <name type="scientific">Oryza barthii</name>
    <dbReference type="NCBI Taxonomy" id="65489"/>
    <lineage>
        <taxon>Eukaryota</taxon>
        <taxon>Viridiplantae</taxon>
        <taxon>Streptophyta</taxon>
        <taxon>Embryophyta</taxon>
        <taxon>Tracheophyta</taxon>
        <taxon>Spermatophyta</taxon>
        <taxon>Magnoliopsida</taxon>
        <taxon>Liliopsida</taxon>
        <taxon>Poales</taxon>
        <taxon>Poaceae</taxon>
        <taxon>BOP clade</taxon>
        <taxon>Oryzoideae</taxon>
        <taxon>Oryzeae</taxon>
        <taxon>Oryzinae</taxon>
        <taxon>Oryza</taxon>
    </lineage>
</organism>
<name>A0A0D3HTL3_9ORYZ</name>
<dbReference type="Proteomes" id="UP000026960">
    <property type="component" value="Chromosome 12"/>
</dbReference>
<proteinExistence type="predicted"/>
<reference evidence="2" key="1">
    <citation type="journal article" date="2009" name="Rice">
        <title>De Novo Next Generation Sequencing of Plant Genomes.</title>
        <authorList>
            <person name="Rounsley S."/>
            <person name="Marri P.R."/>
            <person name="Yu Y."/>
            <person name="He R."/>
            <person name="Sisneros N."/>
            <person name="Goicoechea J.L."/>
            <person name="Lee S.J."/>
            <person name="Angelova A."/>
            <person name="Kudrna D."/>
            <person name="Luo M."/>
            <person name="Affourtit J."/>
            <person name="Desany B."/>
            <person name="Knight J."/>
            <person name="Niazi F."/>
            <person name="Egholm M."/>
            <person name="Wing R.A."/>
        </authorList>
    </citation>
    <scope>NUCLEOTIDE SEQUENCE [LARGE SCALE GENOMIC DNA]</scope>
    <source>
        <strain evidence="2">cv. IRGC 105608</strain>
    </source>
</reference>